<evidence type="ECO:0000313" key="3">
    <source>
        <dbReference type="Proteomes" id="UP000315280"/>
    </source>
</evidence>
<accession>A0A516KUY7</accession>
<gene>
    <name evidence="2" type="primary">14</name>
    <name evidence="2" type="ORF">SEA_FUZZBUSTER_14</name>
</gene>
<dbReference type="EMBL" id="MN062720">
    <property type="protein sequence ID" value="QDP45498.1"/>
    <property type="molecule type" value="Genomic_DNA"/>
</dbReference>
<dbReference type="Proteomes" id="UP000315280">
    <property type="component" value="Segment"/>
</dbReference>
<evidence type="ECO:0000256" key="1">
    <source>
        <dbReference type="SAM" id="MobiDB-lite"/>
    </source>
</evidence>
<feature type="compositionally biased region" description="Pro residues" evidence="1">
    <location>
        <begin position="26"/>
        <end position="36"/>
    </location>
</feature>
<sequence>MMEIELPQFTAKRGGIKYGEAHVPRKPPFVPPPPPKGAGEGRWRFGVIDEDGETYWTRGIWEAGHETFSSPDEALDVWGHVDGARVIRQWCPAPLPWEEHS</sequence>
<evidence type="ECO:0000313" key="2">
    <source>
        <dbReference type="EMBL" id="QDP45498.1"/>
    </source>
</evidence>
<keyword evidence="3" id="KW-1185">Reference proteome</keyword>
<feature type="region of interest" description="Disordered" evidence="1">
    <location>
        <begin position="20"/>
        <end position="43"/>
    </location>
</feature>
<proteinExistence type="predicted"/>
<reference evidence="2 3" key="1">
    <citation type="submission" date="2019-06" db="EMBL/GenBank/DDBJ databases">
        <authorList>
            <person name="Austin C.R."/>
            <person name="Baumgardner C.A."/>
            <person name="Baysinger H.J."/>
            <person name="David A.M."/>
            <person name="Folse N.B."/>
            <person name="Gammon C.A."/>
            <person name="Garcia V.M."/>
            <person name="Gobble C.S."/>
            <person name="Herold B.N."/>
            <person name="Huamancondor M.S."/>
            <person name="Matheson G.R."/>
            <person name="Mondragon I."/>
            <person name="Nemes S.A."/>
            <person name="Neri L.M."/>
            <person name="Renaud V.D."/>
            <person name="Rigsbee E.A."/>
            <person name="Rockette B.M."/>
            <person name="Santiago M.R."/>
            <person name="Savage M.D."/>
            <person name="Simpson J.M."/>
            <person name="Slentz J.N."/>
            <person name="Spencer B.G."/>
            <person name="White D.J."/>
            <person name="Yarboro C.B."/>
            <person name="Anderson E.L."/>
            <person name="Wallen J.R."/>
            <person name="Gainey M.D."/>
            <person name="Garlena R.A."/>
            <person name="Russell D.A."/>
            <person name="Pope W.H."/>
            <person name="Jacobs-Sera D."/>
            <person name="Hatfull G.F."/>
        </authorList>
    </citation>
    <scope>NUCLEOTIDE SEQUENCE [LARGE SCALE GENOMIC DNA]</scope>
</reference>
<name>A0A516KUY7_9CAUD</name>
<protein>
    <submittedName>
        <fullName evidence="2">Uncharacterized protein</fullName>
    </submittedName>
</protein>
<organism evidence="2 3">
    <name type="scientific">Microbacterium phage FuzzBuster</name>
    <dbReference type="NCBI Taxonomy" id="2590935"/>
    <lineage>
        <taxon>Viruses</taxon>
        <taxon>Duplodnaviria</taxon>
        <taxon>Heunggongvirae</taxon>
        <taxon>Uroviricota</taxon>
        <taxon>Caudoviricetes</taxon>
        <taxon>Hodgkinviridae</taxon>
        <taxon>Fuzzbustervirus</taxon>
        <taxon>Fuzzbustervirus fuzzbuster</taxon>
    </lineage>
</organism>